<organism evidence="1">
    <name type="scientific">marine sediment metagenome</name>
    <dbReference type="NCBI Taxonomy" id="412755"/>
    <lineage>
        <taxon>unclassified sequences</taxon>
        <taxon>metagenomes</taxon>
        <taxon>ecological metagenomes</taxon>
    </lineage>
</organism>
<sequence length="143" mass="16491">MPEPLTSYIIDLHYAFYTLSSHLQNFYNDLVYLADNLASEGNPASANDVDNARIHIWDLKTDLSEGVTSTRYHLIRSLQWIDTNWDGDGEEYELTMSKILEALWDAKPYQCLLFVPMIDAMRGAIGEKTITEDYMTKALRRFS</sequence>
<evidence type="ECO:0000313" key="1">
    <source>
        <dbReference type="EMBL" id="GAI93354.1"/>
    </source>
</evidence>
<name>X1ULW9_9ZZZZ</name>
<dbReference type="AlphaFoldDB" id="X1ULW9"/>
<gene>
    <name evidence="1" type="ORF">S12H4_30870</name>
</gene>
<protein>
    <submittedName>
        <fullName evidence="1">Uncharacterized protein</fullName>
    </submittedName>
</protein>
<reference evidence="1" key="1">
    <citation type="journal article" date="2014" name="Front. Microbiol.">
        <title>High frequency of phylogenetically diverse reductive dehalogenase-homologous genes in deep subseafloor sedimentary metagenomes.</title>
        <authorList>
            <person name="Kawai M."/>
            <person name="Futagami T."/>
            <person name="Toyoda A."/>
            <person name="Takaki Y."/>
            <person name="Nishi S."/>
            <person name="Hori S."/>
            <person name="Arai W."/>
            <person name="Tsubouchi T."/>
            <person name="Morono Y."/>
            <person name="Uchiyama I."/>
            <person name="Ito T."/>
            <person name="Fujiyama A."/>
            <person name="Inagaki F."/>
            <person name="Takami H."/>
        </authorList>
    </citation>
    <scope>NUCLEOTIDE SEQUENCE</scope>
    <source>
        <strain evidence="1">Expedition CK06-06</strain>
    </source>
</reference>
<dbReference type="EMBL" id="BARW01017959">
    <property type="protein sequence ID" value="GAI93354.1"/>
    <property type="molecule type" value="Genomic_DNA"/>
</dbReference>
<accession>X1ULW9</accession>
<comment type="caution">
    <text evidence="1">The sequence shown here is derived from an EMBL/GenBank/DDBJ whole genome shotgun (WGS) entry which is preliminary data.</text>
</comment>
<proteinExistence type="predicted"/>